<sequence length="274" mass="29173">MSIPMWDTLRVGTGSEIVLVVDFSADTGRETAGFGDLVPLLPDRYTVQAPLRSAWTDGEDGTVGPTARLEQWLSTAAQFGPEVVAVLGYCAGCRLSAAFADRIASPTAPVMVFFDPLPVLPQSLWQEYAKAVTQLAPGLGDSVVGQAIEHARVQADATTSIDELARWLSDSYADLAPRGCEELGIGAEFAEQLVSRLARYLRYLAIAAAAPLSPGSSPALVLRSHDPVPAALLEHADSLRLAHADVRQLDMPRVELLGSQEAADLVTRLLSGRA</sequence>
<dbReference type="EMBL" id="FMIC01000002">
    <property type="protein sequence ID" value="SCL54723.1"/>
    <property type="molecule type" value="Genomic_DNA"/>
</dbReference>
<reference evidence="2 4" key="2">
    <citation type="submission" date="2022-10" db="EMBL/GenBank/DDBJ databases">
        <title>The complete genomes of actinobacterial strains from the NBC collection.</title>
        <authorList>
            <person name="Joergensen T.S."/>
            <person name="Alvarez Arevalo M."/>
            <person name="Sterndorff E.B."/>
            <person name="Faurdal D."/>
            <person name="Vuksanovic O."/>
            <person name="Mourched A.-S."/>
            <person name="Charusanti P."/>
            <person name="Shaw S."/>
            <person name="Blin K."/>
            <person name="Weber T."/>
        </authorList>
    </citation>
    <scope>NUCLEOTIDE SEQUENCE [LARGE SCALE GENOMIC DNA]</scope>
    <source>
        <strain evidence="2 4">NBC 01809</strain>
    </source>
</reference>
<evidence type="ECO:0008006" key="5">
    <source>
        <dbReference type="Google" id="ProtNLM"/>
    </source>
</evidence>
<dbReference type="EMBL" id="CP109071">
    <property type="protein sequence ID" value="WSA34332.1"/>
    <property type="molecule type" value="Genomic_DNA"/>
</dbReference>
<gene>
    <name evidence="1" type="ORF">GA0070608_1377</name>
    <name evidence="2" type="ORF">OIE14_09965</name>
</gene>
<accession>A0A1C6ULH6</accession>
<dbReference type="AlphaFoldDB" id="A0A1C6ULH6"/>
<reference evidence="1 3" key="1">
    <citation type="submission" date="2016-06" db="EMBL/GenBank/DDBJ databases">
        <authorList>
            <person name="Kjaerup R.B."/>
            <person name="Dalgaard T.S."/>
            <person name="Juul-Madsen H.R."/>
        </authorList>
    </citation>
    <scope>NUCLEOTIDE SEQUENCE [LARGE SCALE GENOMIC DNA]</scope>
    <source>
        <strain evidence="1 3">DSM 43363</strain>
    </source>
</reference>
<dbReference type="Proteomes" id="UP001334804">
    <property type="component" value="Chromosome"/>
</dbReference>
<evidence type="ECO:0000313" key="1">
    <source>
        <dbReference type="EMBL" id="SCL54723.1"/>
    </source>
</evidence>
<name>A0A1C6ULH6_9ACTN</name>
<dbReference type="STRING" id="47871.GA0070608_1377"/>
<dbReference type="Proteomes" id="UP000199343">
    <property type="component" value="Unassembled WGS sequence"/>
</dbReference>
<keyword evidence="4" id="KW-1185">Reference proteome</keyword>
<evidence type="ECO:0000313" key="2">
    <source>
        <dbReference type="EMBL" id="WSA34332.1"/>
    </source>
</evidence>
<evidence type="ECO:0000313" key="4">
    <source>
        <dbReference type="Proteomes" id="UP001334804"/>
    </source>
</evidence>
<proteinExistence type="predicted"/>
<dbReference type="RefSeq" id="WP_141719417.1">
    <property type="nucleotide sequence ID" value="NZ_CP109071.1"/>
</dbReference>
<organism evidence="1 3">
    <name type="scientific">Micromonospora peucetia</name>
    <dbReference type="NCBI Taxonomy" id="47871"/>
    <lineage>
        <taxon>Bacteria</taxon>
        <taxon>Bacillati</taxon>
        <taxon>Actinomycetota</taxon>
        <taxon>Actinomycetes</taxon>
        <taxon>Micromonosporales</taxon>
        <taxon>Micromonosporaceae</taxon>
        <taxon>Micromonospora</taxon>
    </lineage>
</organism>
<evidence type="ECO:0000313" key="3">
    <source>
        <dbReference type="Proteomes" id="UP000199343"/>
    </source>
</evidence>
<dbReference type="OrthoDB" id="3601157at2"/>
<protein>
    <recommendedName>
        <fullName evidence="5">Pimeloyl-ACP methyl ester carboxylesterase</fullName>
    </recommendedName>
</protein>